<accession>A0A7J7WCX1</accession>
<dbReference type="EMBL" id="JACAGB010000011">
    <property type="protein sequence ID" value="KAF6335275.1"/>
    <property type="molecule type" value="Genomic_DNA"/>
</dbReference>
<name>A0A7J7WCX1_PIPKU</name>
<dbReference type="PROSITE" id="PS50096">
    <property type="entry name" value="IQ"/>
    <property type="match status" value="2"/>
</dbReference>
<dbReference type="GO" id="GO:0005516">
    <property type="term" value="F:calmodulin binding"/>
    <property type="evidence" value="ECO:0007669"/>
    <property type="project" value="TreeGrafter"/>
</dbReference>
<dbReference type="Pfam" id="PF00612">
    <property type="entry name" value="IQ"/>
    <property type="match status" value="2"/>
</dbReference>
<dbReference type="Gene3D" id="1.20.5.190">
    <property type="match status" value="2"/>
</dbReference>
<dbReference type="Proteomes" id="UP000558488">
    <property type="component" value="Unassembled WGS sequence"/>
</dbReference>
<dbReference type="PANTHER" id="PTHR21633">
    <property type="entry name" value="IQ MOTIF CONTAINING F"/>
    <property type="match status" value="1"/>
</dbReference>
<keyword evidence="2" id="KW-1185">Reference proteome</keyword>
<sequence>MGRSEAAAVAIQAWWRGTLVRRTLLLAALSACVVQRWWRRLQAGRLAERRWAALREHVLREGAAVRLQAWVRMWRVRLRYSRLLHAARIIQLYWRWHNCHTRGVIQGNYDIKEDQLNLHLEISLGSQVCKIHQSTPLPIKQTQDL</sequence>
<dbReference type="AlphaFoldDB" id="A0A7J7WCX1"/>
<reference evidence="1 2" key="1">
    <citation type="journal article" date="2020" name="Nature">
        <title>Six reference-quality genomes reveal evolution of bat adaptations.</title>
        <authorList>
            <person name="Jebb D."/>
            <person name="Huang Z."/>
            <person name="Pippel M."/>
            <person name="Hughes G.M."/>
            <person name="Lavrichenko K."/>
            <person name="Devanna P."/>
            <person name="Winkler S."/>
            <person name="Jermiin L.S."/>
            <person name="Skirmuntt E.C."/>
            <person name="Katzourakis A."/>
            <person name="Burkitt-Gray L."/>
            <person name="Ray D.A."/>
            <person name="Sullivan K.A.M."/>
            <person name="Roscito J.G."/>
            <person name="Kirilenko B.M."/>
            <person name="Davalos L.M."/>
            <person name="Corthals A.P."/>
            <person name="Power M.L."/>
            <person name="Jones G."/>
            <person name="Ransome R.D."/>
            <person name="Dechmann D.K.N."/>
            <person name="Locatelli A.G."/>
            <person name="Puechmaille S.J."/>
            <person name="Fedrigo O."/>
            <person name="Jarvis E.D."/>
            <person name="Hiller M."/>
            <person name="Vernes S.C."/>
            <person name="Myers E.W."/>
            <person name="Teeling E.C."/>
        </authorList>
    </citation>
    <scope>NUCLEOTIDE SEQUENCE [LARGE SCALE GENOMIC DNA]</scope>
    <source>
        <strain evidence="1">MPipKuh1</strain>
        <tissue evidence="1">Flight muscle</tissue>
    </source>
</reference>
<comment type="caution">
    <text evidence="1">The sequence shown here is derived from an EMBL/GenBank/DDBJ whole genome shotgun (WGS) entry which is preliminary data.</text>
</comment>
<dbReference type="SMART" id="SM00015">
    <property type="entry name" value="IQ"/>
    <property type="match status" value="3"/>
</dbReference>
<organism evidence="1 2">
    <name type="scientific">Pipistrellus kuhlii</name>
    <name type="common">Kuhl's pipistrelle</name>
    <dbReference type="NCBI Taxonomy" id="59472"/>
    <lineage>
        <taxon>Eukaryota</taxon>
        <taxon>Metazoa</taxon>
        <taxon>Chordata</taxon>
        <taxon>Craniata</taxon>
        <taxon>Vertebrata</taxon>
        <taxon>Euteleostomi</taxon>
        <taxon>Mammalia</taxon>
        <taxon>Eutheria</taxon>
        <taxon>Laurasiatheria</taxon>
        <taxon>Chiroptera</taxon>
        <taxon>Yangochiroptera</taxon>
        <taxon>Vespertilionidae</taxon>
        <taxon>Pipistrellus</taxon>
    </lineage>
</organism>
<dbReference type="PANTHER" id="PTHR21633:SF24">
    <property type="entry name" value="IQ DOMAIN-CONTAINING PROTEIN F5"/>
    <property type="match status" value="1"/>
</dbReference>
<protein>
    <submittedName>
        <fullName evidence="1">IQ motif containing F5</fullName>
    </submittedName>
</protein>
<dbReference type="FunFam" id="1.20.5.190:FF:000015">
    <property type="entry name" value="IQ motif containing F5"/>
    <property type="match status" value="1"/>
</dbReference>
<dbReference type="InterPro" id="IPR000048">
    <property type="entry name" value="IQ_motif_EF-hand-BS"/>
</dbReference>
<dbReference type="InterPro" id="IPR039887">
    <property type="entry name" value="IQCF"/>
</dbReference>
<proteinExistence type="predicted"/>
<evidence type="ECO:0000313" key="2">
    <source>
        <dbReference type="Proteomes" id="UP000558488"/>
    </source>
</evidence>
<gene>
    <name evidence="1" type="ORF">mPipKuh1_006785</name>
</gene>
<evidence type="ECO:0000313" key="1">
    <source>
        <dbReference type="EMBL" id="KAF6335275.1"/>
    </source>
</evidence>